<comment type="subcellular location">
    <subcellularLocation>
        <location evidence="1">Membrane</location>
    </subcellularLocation>
</comment>
<evidence type="ECO:0000256" key="1">
    <source>
        <dbReference type="ARBA" id="ARBA00004370"/>
    </source>
</evidence>
<dbReference type="PANTHER" id="PTHR35371">
    <property type="entry name" value="INNER MEMBRANE PROTEIN"/>
    <property type="match status" value="1"/>
</dbReference>
<evidence type="ECO:0000256" key="5">
    <source>
        <dbReference type="SAM" id="Phobius"/>
    </source>
</evidence>
<keyword evidence="4 5" id="KW-0472">Membrane</keyword>
<dbReference type="Gene3D" id="1.20.120.550">
    <property type="entry name" value="Membrane associated eicosanoid/glutathione metabolism-like domain"/>
    <property type="match status" value="1"/>
</dbReference>
<name>A0A066UJ34_9VIBR</name>
<dbReference type="PANTHER" id="PTHR35371:SF1">
    <property type="entry name" value="BLR7753 PROTEIN"/>
    <property type="match status" value="1"/>
</dbReference>
<evidence type="ECO:0000313" key="7">
    <source>
        <dbReference type="Proteomes" id="UP000027219"/>
    </source>
</evidence>
<reference evidence="6 7" key="1">
    <citation type="submission" date="2014-02" db="EMBL/GenBank/DDBJ databases">
        <title>Vibrio fortis Dalian14 Genome Sequencing.</title>
        <authorList>
            <person name="Wang Y."/>
            <person name="Song L."/>
            <person name="Liu G."/>
            <person name="Ding J."/>
        </authorList>
    </citation>
    <scope>NUCLEOTIDE SEQUENCE [LARGE SCALE GENOMIC DNA]</scope>
    <source>
        <strain evidence="6 7">Dalian14</strain>
    </source>
</reference>
<dbReference type="Proteomes" id="UP000027219">
    <property type="component" value="Unassembled WGS sequence"/>
</dbReference>
<dbReference type="STRING" id="212667.VFDL14_21415"/>
<proteinExistence type="predicted"/>
<dbReference type="GO" id="GO:0016020">
    <property type="term" value="C:membrane"/>
    <property type="evidence" value="ECO:0007669"/>
    <property type="project" value="UniProtKB-SubCell"/>
</dbReference>
<keyword evidence="7" id="KW-1185">Reference proteome</keyword>
<evidence type="ECO:0000313" key="6">
    <source>
        <dbReference type="EMBL" id="KDN27446.1"/>
    </source>
</evidence>
<dbReference type="OrthoDB" id="513661at2"/>
<protein>
    <submittedName>
        <fullName evidence="6">Membrane protein</fullName>
    </submittedName>
</protein>
<dbReference type="EMBL" id="JFFR01000027">
    <property type="protein sequence ID" value="KDN27446.1"/>
    <property type="molecule type" value="Genomic_DNA"/>
</dbReference>
<evidence type="ECO:0000256" key="3">
    <source>
        <dbReference type="ARBA" id="ARBA00022989"/>
    </source>
</evidence>
<accession>A0A066UJ34</accession>
<dbReference type="InterPro" id="IPR001129">
    <property type="entry name" value="Membr-assoc_MAPEG"/>
</dbReference>
<feature type="transmembrane region" description="Helical" evidence="5">
    <location>
        <begin position="58"/>
        <end position="75"/>
    </location>
</feature>
<keyword evidence="2 5" id="KW-0812">Transmembrane</keyword>
<comment type="caution">
    <text evidence="6">The sequence shown here is derived from an EMBL/GenBank/DDBJ whole genome shotgun (WGS) entry which is preliminary data.</text>
</comment>
<organism evidence="6 7">
    <name type="scientific">Vibrio fortis</name>
    <dbReference type="NCBI Taxonomy" id="212667"/>
    <lineage>
        <taxon>Bacteria</taxon>
        <taxon>Pseudomonadati</taxon>
        <taxon>Pseudomonadota</taxon>
        <taxon>Gammaproteobacteria</taxon>
        <taxon>Vibrionales</taxon>
        <taxon>Vibrionaceae</taxon>
        <taxon>Vibrio</taxon>
    </lineage>
</organism>
<dbReference type="RefSeq" id="WP_032552807.1">
    <property type="nucleotide sequence ID" value="NZ_JFFR01000027.1"/>
</dbReference>
<evidence type="ECO:0000256" key="2">
    <source>
        <dbReference type="ARBA" id="ARBA00022692"/>
    </source>
</evidence>
<evidence type="ECO:0000256" key="4">
    <source>
        <dbReference type="ARBA" id="ARBA00023136"/>
    </source>
</evidence>
<dbReference type="InterPro" id="IPR023352">
    <property type="entry name" value="MAPEG-like_dom_sf"/>
</dbReference>
<keyword evidence="3 5" id="KW-1133">Transmembrane helix</keyword>
<gene>
    <name evidence="6" type="ORF">VFDL14_21415</name>
</gene>
<dbReference type="Pfam" id="PF01124">
    <property type="entry name" value="MAPEG"/>
    <property type="match status" value="1"/>
</dbReference>
<dbReference type="AlphaFoldDB" id="A0A066UJ34"/>
<dbReference type="SUPFAM" id="SSF161084">
    <property type="entry name" value="MAPEG domain-like"/>
    <property type="match status" value="1"/>
</dbReference>
<sequence length="130" mass="14069">MNTLIYCLIAAALLPYLAKIPVAIAMNKLGGYDNNHPRDQQAKLQGFGARALAAHQNAFESLIVFSAAILLAIATDSVNESVQLFAILHIGFRVAYHILYLVNIGVMRSVCWAVAIGSSFFIMGQCLVNS</sequence>